<dbReference type="PANTHER" id="PTHR11601">
    <property type="entry name" value="CYSTEINE DESULFURYLASE FAMILY MEMBER"/>
    <property type="match status" value="1"/>
</dbReference>
<evidence type="ECO:0000256" key="3">
    <source>
        <dbReference type="ARBA" id="ARBA00022679"/>
    </source>
</evidence>
<dbReference type="PIRSF" id="PIRSF005572">
    <property type="entry name" value="NifS"/>
    <property type="match status" value="1"/>
</dbReference>
<dbReference type="Pfam" id="PF00266">
    <property type="entry name" value="Aminotran_5"/>
    <property type="match status" value="1"/>
</dbReference>
<comment type="similarity">
    <text evidence="2">Belongs to the class-V pyridoxal-phosphate-dependent aminotransferase family. NifS/IscS subfamily.</text>
</comment>
<comment type="cofactor">
    <cofactor evidence="1">
        <name>pyridoxal 5'-phosphate</name>
        <dbReference type="ChEBI" id="CHEBI:597326"/>
    </cofactor>
</comment>
<dbReference type="SUPFAM" id="SSF53383">
    <property type="entry name" value="PLP-dependent transferases"/>
    <property type="match status" value="1"/>
</dbReference>
<dbReference type="NCBIfam" id="TIGR03235">
    <property type="entry name" value="DNA_S_dndA"/>
    <property type="match status" value="1"/>
</dbReference>
<feature type="domain" description="Aminotransferase class V" evidence="9">
    <location>
        <begin position="24"/>
        <end position="379"/>
    </location>
</feature>
<dbReference type="Gene3D" id="3.40.640.10">
    <property type="entry name" value="Type I PLP-dependent aspartate aminotransferase-like (Major domain)"/>
    <property type="match status" value="1"/>
</dbReference>
<keyword evidence="4" id="KW-0479">Metal-binding</keyword>
<dbReference type="Gene3D" id="1.10.260.50">
    <property type="match status" value="1"/>
</dbReference>
<dbReference type="EMBL" id="OBDO01000006">
    <property type="protein sequence ID" value="SNX97109.1"/>
    <property type="molecule type" value="Genomic_DNA"/>
</dbReference>
<reference evidence="10 11" key="1">
    <citation type="submission" date="2017-09" db="EMBL/GenBank/DDBJ databases">
        <authorList>
            <person name="Ehlers B."/>
            <person name="Leendertz F.H."/>
        </authorList>
    </citation>
    <scope>NUCLEOTIDE SEQUENCE [LARGE SCALE GENOMIC DNA]</scope>
    <source>
        <strain evidence="10 11">DSM 46844</strain>
    </source>
</reference>
<keyword evidence="7" id="KW-0411">Iron-sulfur</keyword>
<protein>
    <submittedName>
        <fullName evidence="10">Cysteine desulfurase</fullName>
    </submittedName>
</protein>
<evidence type="ECO:0000256" key="7">
    <source>
        <dbReference type="ARBA" id="ARBA00023014"/>
    </source>
</evidence>
<accession>A0A285EDB6</accession>
<dbReference type="InterPro" id="IPR015422">
    <property type="entry name" value="PyrdxlP-dep_Trfase_small"/>
</dbReference>
<evidence type="ECO:0000256" key="5">
    <source>
        <dbReference type="ARBA" id="ARBA00022898"/>
    </source>
</evidence>
<evidence type="ECO:0000256" key="2">
    <source>
        <dbReference type="ARBA" id="ARBA00006490"/>
    </source>
</evidence>
<evidence type="ECO:0000313" key="10">
    <source>
        <dbReference type="EMBL" id="SNX97109.1"/>
    </source>
</evidence>
<dbReference type="Gene3D" id="3.90.1150.10">
    <property type="entry name" value="Aspartate Aminotransferase, domain 1"/>
    <property type="match status" value="1"/>
</dbReference>
<evidence type="ECO:0000256" key="8">
    <source>
        <dbReference type="ARBA" id="ARBA00050776"/>
    </source>
</evidence>
<dbReference type="GO" id="GO:0051536">
    <property type="term" value="F:iron-sulfur cluster binding"/>
    <property type="evidence" value="ECO:0007669"/>
    <property type="project" value="UniProtKB-KW"/>
</dbReference>
<evidence type="ECO:0000256" key="1">
    <source>
        <dbReference type="ARBA" id="ARBA00001933"/>
    </source>
</evidence>
<keyword evidence="3" id="KW-0808">Transferase</keyword>
<keyword evidence="11" id="KW-1185">Reference proteome</keyword>
<comment type="catalytic activity">
    <reaction evidence="8">
        <text>(sulfur carrier)-H + L-cysteine = (sulfur carrier)-SH + L-alanine</text>
        <dbReference type="Rhea" id="RHEA:43892"/>
        <dbReference type="Rhea" id="RHEA-COMP:14737"/>
        <dbReference type="Rhea" id="RHEA-COMP:14739"/>
        <dbReference type="ChEBI" id="CHEBI:29917"/>
        <dbReference type="ChEBI" id="CHEBI:35235"/>
        <dbReference type="ChEBI" id="CHEBI:57972"/>
        <dbReference type="ChEBI" id="CHEBI:64428"/>
        <dbReference type="EC" id="2.8.1.7"/>
    </reaction>
</comment>
<gene>
    <name evidence="10" type="ORF">SAMN06893097_10659</name>
</gene>
<keyword evidence="6" id="KW-0408">Iron</keyword>
<evidence type="ECO:0000259" key="9">
    <source>
        <dbReference type="Pfam" id="PF00266"/>
    </source>
</evidence>
<evidence type="ECO:0000256" key="4">
    <source>
        <dbReference type="ARBA" id="ARBA00022723"/>
    </source>
</evidence>
<dbReference type="FunFam" id="3.40.640.10:FF:000084">
    <property type="entry name" value="IscS-like cysteine desulfurase"/>
    <property type="match status" value="1"/>
</dbReference>
<sequence>MRTVEASTDRTAHRLAPGDHGRPVYLDCNATTPVEPAVLAEVMHYLSEEYGNAGSRTHTYGQAAKERVQQARVELAAVVGAQPEEVILTSGATESNNLAILGLAAHGERTGRRHIISTQIEHKAVLEPLEALGARGFDITLLPPVAGGWIEAEAVAAALRPDTLLVSVMAANNETGVIQPIDEIASTLAGHEAFFHVDAAQAFGKVINPLRNRRMDLISASGHKLYAPKGVGALVARRRGFTRPPLTPLMYGGGQERGLRPGTLPVALIAGLGTAARLALQQHEQRTAHNEALKRDAVETLASLGASFNGDPDRSLPNAINFSMPEIDSEAAIVALRDLVALSNGSACTAQSYKPSHVLTAAGYSDQRIAGAIRLSWCHMTGAIPWPQIVDRLKQLRIAGD</sequence>
<dbReference type="InterPro" id="IPR015424">
    <property type="entry name" value="PyrdxlP-dep_Trfase"/>
</dbReference>
<dbReference type="GO" id="GO:0031071">
    <property type="term" value="F:cysteine desulfurase activity"/>
    <property type="evidence" value="ECO:0007669"/>
    <property type="project" value="UniProtKB-EC"/>
</dbReference>
<evidence type="ECO:0000256" key="6">
    <source>
        <dbReference type="ARBA" id="ARBA00023004"/>
    </source>
</evidence>
<dbReference type="InterPro" id="IPR000192">
    <property type="entry name" value="Aminotrans_V_dom"/>
</dbReference>
<dbReference type="AlphaFoldDB" id="A0A285EDB6"/>
<organism evidence="10 11">
    <name type="scientific">Geodermatophilus sabuli</name>
    <dbReference type="NCBI Taxonomy" id="1564158"/>
    <lineage>
        <taxon>Bacteria</taxon>
        <taxon>Bacillati</taxon>
        <taxon>Actinomycetota</taxon>
        <taxon>Actinomycetes</taxon>
        <taxon>Geodermatophilales</taxon>
        <taxon>Geodermatophilaceae</taxon>
        <taxon>Geodermatophilus</taxon>
    </lineage>
</organism>
<dbReference type="OrthoDB" id="9808002at2"/>
<dbReference type="PANTHER" id="PTHR11601:SF34">
    <property type="entry name" value="CYSTEINE DESULFURASE"/>
    <property type="match status" value="1"/>
</dbReference>
<proteinExistence type="inferred from homology"/>
<dbReference type="GO" id="GO:0046872">
    <property type="term" value="F:metal ion binding"/>
    <property type="evidence" value="ECO:0007669"/>
    <property type="project" value="UniProtKB-KW"/>
</dbReference>
<dbReference type="Proteomes" id="UP000219514">
    <property type="component" value="Unassembled WGS sequence"/>
</dbReference>
<dbReference type="InterPro" id="IPR015421">
    <property type="entry name" value="PyrdxlP-dep_Trfase_major"/>
</dbReference>
<keyword evidence="5" id="KW-0663">Pyridoxal phosphate</keyword>
<dbReference type="RefSeq" id="WP_097207109.1">
    <property type="nucleotide sequence ID" value="NZ_JACHXB010000002.1"/>
</dbReference>
<evidence type="ECO:0000313" key="11">
    <source>
        <dbReference type="Proteomes" id="UP000219514"/>
    </source>
</evidence>
<name>A0A285EDB6_9ACTN</name>
<dbReference type="InterPro" id="IPR016454">
    <property type="entry name" value="Cysteine_dSase"/>
</dbReference>
<dbReference type="InterPro" id="IPR017644">
    <property type="entry name" value="Cysteine_desulfurase_DndA"/>
</dbReference>